<sequence>MNNGGAIHYFVHQQNRHPNQDPSQHFRKITSDGFLVDEIESNQDLKGPQNGDCLKNFIKKHSSSKKNKKTIFTSQITKMNNQSKNVASSRMNPFLDRIGKAKSTASKIKAINTDDFRERNPILDPQYHRGSETDRNNLELKKSPIQAKQLKKPVAHKSPMICTKHKTIDVLSALSSRKNQKRSVSKPPDAFSNSPQGHMRFSYDSSQFKKKGAKIKARIKRKSSIKFTDIGLINTDKKKVSRIVDSFNKQPELQDMMSQPSLRAKRMKHAKKNKRIFDSNGNNVNTQNLKVPTFNQNKFMNRKTHRNQKSVNDKTITFDLRNKETGLNMMRNTVEKGFTTPTVSHARNNNLSLSQMTNSKKMFASDKKTERDHKISGGRSNSLSQNLLKKIQLTPMIEVIPKERS</sequence>
<protein>
    <submittedName>
        <fullName evidence="2">Uncharacterized protein</fullName>
    </submittedName>
</protein>
<feature type="region of interest" description="Disordered" evidence="1">
    <location>
        <begin position="175"/>
        <end position="204"/>
    </location>
</feature>
<dbReference type="Proteomes" id="UP001295684">
    <property type="component" value="Unassembled WGS sequence"/>
</dbReference>
<name>A0AAD1UCZ6_EUPCR</name>
<accession>A0AAD1UCZ6</accession>
<proteinExistence type="predicted"/>
<evidence type="ECO:0000313" key="2">
    <source>
        <dbReference type="EMBL" id="CAI2364539.1"/>
    </source>
</evidence>
<keyword evidence="3" id="KW-1185">Reference proteome</keyword>
<gene>
    <name evidence="2" type="ORF">ECRASSUSDP1_LOCUS5883</name>
</gene>
<evidence type="ECO:0000256" key="1">
    <source>
        <dbReference type="SAM" id="MobiDB-lite"/>
    </source>
</evidence>
<dbReference type="AlphaFoldDB" id="A0AAD1UCZ6"/>
<comment type="caution">
    <text evidence="2">The sequence shown here is derived from an EMBL/GenBank/DDBJ whole genome shotgun (WGS) entry which is preliminary data.</text>
</comment>
<dbReference type="EMBL" id="CAMPGE010005694">
    <property type="protein sequence ID" value="CAI2364539.1"/>
    <property type="molecule type" value="Genomic_DNA"/>
</dbReference>
<reference evidence="2" key="1">
    <citation type="submission" date="2023-07" db="EMBL/GenBank/DDBJ databases">
        <authorList>
            <consortium name="AG Swart"/>
            <person name="Singh M."/>
            <person name="Singh A."/>
            <person name="Seah K."/>
            <person name="Emmerich C."/>
        </authorList>
    </citation>
    <scope>NUCLEOTIDE SEQUENCE</scope>
    <source>
        <strain evidence="2">DP1</strain>
    </source>
</reference>
<organism evidence="2 3">
    <name type="scientific">Euplotes crassus</name>
    <dbReference type="NCBI Taxonomy" id="5936"/>
    <lineage>
        <taxon>Eukaryota</taxon>
        <taxon>Sar</taxon>
        <taxon>Alveolata</taxon>
        <taxon>Ciliophora</taxon>
        <taxon>Intramacronucleata</taxon>
        <taxon>Spirotrichea</taxon>
        <taxon>Hypotrichia</taxon>
        <taxon>Euplotida</taxon>
        <taxon>Euplotidae</taxon>
        <taxon>Moneuplotes</taxon>
    </lineage>
</organism>
<evidence type="ECO:0000313" key="3">
    <source>
        <dbReference type="Proteomes" id="UP001295684"/>
    </source>
</evidence>